<keyword evidence="6" id="KW-0479">Metal-binding</keyword>
<dbReference type="CDD" id="cd00739">
    <property type="entry name" value="DHPS"/>
    <property type="match status" value="1"/>
</dbReference>
<dbReference type="GO" id="GO:0046656">
    <property type="term" value="P:folic acid biosynthetic process"/>
    <property type="evidence" value="ECO:0007669"/>
    <property type="project" value="UniProtKB-KW"/>
</dbReference>
<dbReference type="InterPro" id="IPR011005">
    <property type="entry name" value="Dihydropteroate_synth-like_sf"/>
</dbReference>
<sequence length="294" mass="32736">MLENLHSGSKLEDTLFPPKITLRIKGKLLALNSPWIMGIINSTPDSFFKGSRTSSRKKEVLDKAETMVIQGAQILDIGGYSSRPGADFVAEETELKRVISVITDIKERFPETLVSIDTFRHRVAKEAVAAGADMVNDISGGAMDSCMHDTVGKLGTPYICMHMKGTPQTMQRQTQYEHLEKELLDYFSRKIRACYEAGIKDVIVDIGLGFSKNLEQNYQLLRNISLFKTLQLPLLVGLSRKSMIYKVLKCSPEEALNGSTALHMAALMQGASILRVHDVKEANETLLLYKQLIA</sequence>
<organism evidence="10 11">
    <name type="scientific">Cyclobacterium xiamenense</name>
    <dbReference type="NCBI Taxonomy" id="1297121"/>
    <lineage>
        <taxon>Bacteria</taxon>
        <taxon>Pseudomonadati</taxon>
        <taxon>Bacteroidota</taxon>
        <taxon>Cytophagia</taxon>
        <taxon>Cytophagales</taxon>
        <taxon>Cyclobacteriaceae</taxon>
        <taxon>Cyclobacterium</taxon>
    </lineage>
</organism>
<evidence type="ECO:0000256" key="7">
    <source>
        <dbReference type="ARBA" id="ARBA00022842"/>
    </source>
</evidence>
<feature type="domain" description="Pterin-binding" evidence="9">
    <location>
        <begin position="34"/>
        <end position="287"/>
    </location>
</feature>
<gene>
    <name evidence="10" type="ORF">SAMN05192553_103512</name>
</gene>
<evidence type="ECO:0000313" key="10">
    <source>
        <dbReference type="EMBL" id="SEJ36972.1"/>
    </source>
</evidence>
<dbReference type="Proteomes" id="UP000199403">
    <property type="component" value="Unassembled WGS sequence"/>
</dbReference>
<dbReference type="NCBIfam" id="TIGR01496">
    <property type="entry name" value="DHPS"/>
    <property type="match status" value="1"/>
</dbReference>
<accession>A0A1H6YID3</accession>
<dbReference type="STRING" id="1416801.SAMN05192553_103512"/>
<dbReference type="PROSITE" id="PS50972">
    <property type="entry name" value="PTERIN_BINDING"/>
    <property type="match status" value="1"/>
</dbReference>
<dbReference type="Gene3D" id="3.20.20.20">
    <property type="entry name" value="Dihydropteroate synthase-like"/>
    <property type="match status" value="1"/>
</dbReference>
<keyword evidence="8" id="KW-0289">Folate biosynthesis</keyword>
<evidence type="ECO:0000313" key="11">
    <source>
        <dbReference type="Proteomes" id="UP000199403"/>
    </source>
</evidence>
<evidence type="ECO:0000256" key="2">
    <source>
        <dbReference type="ARBA" id="ARBA00001946"/>
    </source>
</evidence>
<protein>
    <recommendedName>
        <fullName evidence="4">dihydropteroate synthase</fullName>
        <ecNumber evidence="4">2.5.1.15</ecNumber>
    </recommendedName>
</protein>
<dbReference type="PROSITE" id="PS00793">
    <property type="entry name" value="DHPS_2"/>
    <property type="match status" value="1"/>
</dbReference>
<comment type="catalytic activity">
    <reaction evidence="1">
        <text>(7,8-dihydropterin-6-yl)methyl diphosphate + 4-aminobenzoate = 7,8-dihydropteroate + diphosphate</text>
        <dbReference type="Rhea" id="RHEA:19949"/>
        <dbReference type="ChEBI" id="CHEBI:17836"/>
        <dbReference type="ChEBI" id="CHEBI:17839"/>
        <dbReference type="ChEBI" id="CHEBI:33019"/>
        <dbReference type="ChEBI" id="CHEBI:72950"/>
        <dbReference type="EC" id="2.5.1.15"/>
    </reaction>
</comment>
<dbReference type="GO" id="GO:0046654">
    <property type="term" value="P:tetrahydrofolate biosynthetic process"/>
    <property type="evidence" value="ECO:0007669"/>
    <property type="project" value="TreeGrafter"/>
</dbReference>
<keyword evidence="5" id="KW-0808">Transferase</keyword>
<dbReference type="SUPFAM" id="SSF51717">
    <property type="entry name" value="Dihydropteroate synthetase-like"/>
    <property type="match status" value="1"/>
</dbReference>
<dbReference type="InterPro" id="IPR045031">
    <property type="entry name" value="DHP_synth-like"/>
</dbReference>
<dbReference type="InterPro" id="IPR006390">
    <property type="entry name" value="DHP_synth_dom"/>
</dbReference>
<name>A0A1H6YID3_9BACT</name>
<dbReference type="RefSeq" id="WP_092174118.1">
    <property type="nucleotide sequence ID" value="NZ_FNZH01000003.1"/>
</dbReference>
<dbReference type="GO" id="GO:0004156">
    <property type="term" value="F:dihydropteroate synthase activity"/>
    <property type="evidence" value="ECO:0007669"/>
    <property type="project" value="UniProtKB-EC"/>
</dbReference>
<evidence type="ECO:0000256" key="5">
    <source>
        <dbReference type="ARBA" id="ARBA00022679"/>
    </source>
</evidence>
<dbReference type="PANTHER" id="PTHR20941:SF1">
    <property type="entry name" value="FOLIC ACID SYNTHESIS PROTEIN FOL1"/>
    <property type="match status" value="1"/>
</dbReference>
<evidence type="ECO:0000256" key="4">
    <source>
        <dbReference type="ARBA" id="ARBA00012458"/>
    </source>
</evidence>
<reference evidence="11" key="1">
    <citation type="submission" date="2016-10" db="EMBL/GenBank/DDBJ databases">
        <authorList>
            <person name="Varghese N."/>
            <person name="Submissions S."/>
        </authorList>
    </citation>
    <scope>NUCLEOTIDE SEQUENCE [LARGE SCALE GENOMIC DNA]</scope>
    <source>
        <strain evidence="11">IBRC-M 10761</strain>
    </source>
</reference>
<keyword evidence="7" id="KW-0460">Magnesium</keyword>
<dbReference type="AlphaFoldDB" id="A0A1H6YID3"/>
<dbReference type="PANTHER" id="PTHR20941">
    <property type="entry name" value="FOLATE SYNTHESIS PROTEINS"/>
    <property type="match status" value="1"/>
</dbReference>
<comment type="cofactor">
    <cofactor evidence="2">
        <name>Mg(2+)</name>
        <dbReference type="ChEBI" id="CHEBI:18420"/>
    </cofactor>
</comment>
<keyword evidence="11" id="KW-1185">Reference proteome</keyword>
<proteinExistence type="predicted"/>
<dbReference type="GO" id="GO:0005829">
    <property type="term" value="C:cytosol"/>
    <property type="evidence" value="ECO:0007669"/>
    <property type="project" value="TreeGrafter"/>
</dbReference>
<dbReference type="EC" id="2.5.1.15" evidence="4"/>
<dbReference type="GO" id="GO:0046872">
    <property type="term" value="F:metal ion binding"/>
    <property type="evidence" value="ECO:0007669"/>
    <property type="project" value="UniProtKB-KW"/>
</dbReference>
<dbReference type="Pfam" id="PF00809">
    <property type="entry name" value="Pterin_bind"/>
    <property type="match status" value="1"/>
</dbReference>
<evidence type="ECO:0000256" key="8">
    <source>
        <dbReference type="ARBA" id="ARBA00022909"/>
    </source>
</evidence>
<dbReference type="OrthoDB" id="9811744at2"/>
<dbReference type="EMBL" id="FNZH01000003">
    <property type="protein sequence ID" value="SEJ36972.1"/>
    <property type="molecule type" value="Genomic_DNA"/>
</dbReference>
<comment type="pathway">
    <text evidence="3">Cofactor biosynthesis; tetrahydrofolate biosynthesis; 7,8-dihydrofolate from 2-amino-4-hydroxy-6-hydroxymethyl-7,8-dihydropteridine diphosphate and 4-aminobenzoate: step 1/2.</text>
</comment>
<dbReference type="InterPro" id="IPR000489">
    <property type="entry name" value="Pterin-binding_dom"/>
</dbReference>
<evidence type="ECO:0000259" key="9">
    <source>
        <dbReference type="PROSITE" id="PS50972"/>
    </source>
</evidence>
<evidence type="ECO:0000256" key="3">
    <source>
        <dbReference type="ARBA" id="ARBA00004763"/>
    </source>
</evidence>
<evidence type="ECO:0000256" key="6">
    <source>
        <dbReference type="ARBA" id="ARBA00022723"/>
    </source>
</evidence>
<evidence type="ECO:0000256" key="1">
    <source>
        <dbReference type="ARBA" id="ARBA00000012"/>
    </source>
</evidence>